<evidence type="ECO:0000256" key="1">
    <source>
        <dbReference type="ARBA" id="ARBA00007689"/>
    </source>
</evidence>
<dbReference type="PANTHER" id="PTHR37828:SF1">
    <property type="entry name" value="YCII-RELATED DOMAIN-CONTAINING PROTEIN"/>
    <property type="match status" value="1"/>
</dbReference>
<dbReference type="SUPFAM" id="SSF54909">
    <property type="entry name" value="Dimeric alpha+beta barrel"/>
    <property type="match status" value="1"/>
</dbReference>
<dbReference type="RefSeq" id="WP_017984753.1">
    <property type="nucleotide sequence ID" value="NZ_AQUL01000001.1"/>
</dbReference>
<comment type="similarity">
    <text evidence="1">Belongs to the YciI family.</text>
</comment>
<accession>A0A076MZ44</accession>
<dbReference type="Pfam" id="PF03795">
    <property type="entry name" value="YCII"/>
    <property type="match status" value="1"/>
</dbReference>
<dbReference type="Proteomes" id="UP000062973">
    <property type="component" value="Chromosome"/>
</dbReference>
<dbReference type="AlphaFoldDB" id="A0A076MZ44"/>
<dbReference type="InterPro" id="IPR011008">
    <property type="entry name" value="Dimeric_a/b-barrel"/>
</dbReference>
<evidence type="ECO:0000313" key="4">
    <source>
        <dbReference type="Proteomes" id="UP000062973"/>
    </source>
</evidence>
<dbReference type="HOGENOM" id="CLU_110355_6_1_11"/>
<dbReference type="STRING" id="1068978.AMETH_5826"/>
<dbReference type="PATRIC" id="fig|1068978.7.peg.6253"/>
<gene>
    <name evidence="3" type="ORF">AMETH_5826</name>
</gene>
<dbReference type="InterPro" id="IPR005545">
    <property type="entry name" value="YCII"/>
</dbReference>
<dbReference type="OrthoDB" id="9814407at2"/>
<dbReference type="KEGG" id="amq:AMETH_5826"/>
<dbReference type="EMBL" id="CP009110">
    <property type="protein sequence ID" value="AIJ25918.1"/>
    <property type="molecule type" value="Genomic_DNA"/>
</dbReference>
<reference evidence="3 4" key="1">
    <citation type="submission" date="2014-07" db="EMBL/GenBank/DDBJ databases">
        <title>Whole Genome Sequence of the Amycolatopsis methanolica 239.</title>
        <authorList>
            <person name="Tang B."/>
        </authorList>
    </citation>
    <scope>NUCLEOTIDE SEQUENCE [LARGE SCALE GENOMIC DNA]</scope>
    <source>
        <strain evidence="3 4">239</strain>
    </source>
</reference>
<protein>
    <recommendedName>
        <fullName evidence="2">YCII-related domain-containing protein</fullName>
    </recommendedName>
</protein>
<keyword evidence="4" id="KW-1185">Reference proteome</keyword>
<evidence type="ECO:0000313" key="3">
    <source>
        <dbReference type="EMBL" id="AIJ25918.1"/>
    </source>
</evidence>
<dbReference type="PANTHER" id="PTHR37828">
    <property type="entry name" value="GSR2449 PROTEIN"/>
    <property type="match status" value="1"/>
</dbReference>
<evidence type="ECO:0000259" key="2">
    <source>
        <dbReference type="Pfam" id="PF03795"/>
    </source>
</evidence>
<proteinExistence type="inferred from homology"/>
<organism evidence="3 4">
    <name type="scientific">Amycolatopsis methanolica 239</name>
    <dbReference type="NCBI Taxonomy" id="1068978"/>
    <lineage>
        <taxon>Bacteria</taxon>
        <taxon>Bacillati</taxon>
        <taxon>Actinomycetota</taxon>
        <taxon>Actinomycetes</taxon>
        <taxon>Pseudonocardiales</taxon>
        <taxon>Pseudonocardiaceae</taxon>
        <taxon>Amycolatopsis</taxon>
        <taxon>Amycolatopsis methanolica group</taxon>
    </lineage>
</organism>
<sequence>MYIVLIDYTAPVEEVDYHLADHAKWLDRHFRSGEFLTAGRRTPHSGCVIITRPMPRVKLEAILASDPFRLHRLARHEIVEFGATRTAPELRLVNEALAV</sequence>
<name>A0A076MZ44_AMYME</name>
<feature type="domain" description="YCII-related" evidence="2">
    <location>
        <begin position="1"/>
        <end position="81"/>
    </location>
</feature>
<dbReference type="eggNOG" id="COG2350">
    <property type="taxonomic scope" value="Bacteria"/>
</dbReference>